<organism evidence="1 2">
    <name type="scientific">Candidatus Clostridium stratigraminis</name>
    <dbReference type="NCBI Taxonomy" id="3381661"/>
    <lineage>
        <taxon>Bacteria</taxon>
        <taxon>Bacillati</taxon>
        <taxon>Bacillota</taxon>
        <taxon>Clostridia</taxon>
        <taxon>Eubacteriales</taxon>
        <taxon>Clostridiaceae</taxon>
        <taxon>Clostridium</taxon>
    </lineage>
</organism>
<gene>
    <name evidence="1" type="ORF">ACJDUG_13060</name>
</gene>
<dbReference type="RefSeq" id="WP_406770332.1">
    <property type="nucleotide sequence ID" value="NZ_JBJHZZ010000010.1"/>
</dbReference>
<accession>A0ABW8T665</accession>
<dbReference type="Gene3D" id="1.10.10.10">
    <property type="entry name" value="Winged helix-like DNA-binding domain superfamily/Winged helix DNA-binding domain"/>
    <property type="match status" value="1"/>
</dbReference>
<proteinExistence type="predicted"/>
<comment type="caution">
    <text evidence="1">The sequence shown here is derived from an EMBL/GenBank/DDBJ whole genome shotgun (WGS) entry which is preliminary data.</text>
</comment>
<dbReference type="EMBL" id="JBJHZZ010000010">
    <property type="protein sequence ID" value="MFL0247902.1"/>
    <property type="molecule type" value="Genomic_DNA"/>
</dbReference>
<dbReference type="Pfam" id="PF14277">
    <property type="entry name" value="DUF4364"/>
    <property type="match status" value="1"/>
</dbReference>
<reference evidence="1 2" key="1">
    <citation type="submission" date="2024-11" db="EMBL/GenBank/DDBJ databases">
        <authorList>
            <person name="Heng Y.C."/>
            <person name="Lim A.C.H."/>
            <person name="Lee J.K.Y."/>
            <person name="Kittelmann S."/>
        </authorList>
    </citation>
    <scope>NUCLEOTIDE SEQUENCE [LARGE SCALE GENOMIC DNA]</scope>
    <source>
        <strain evidence="1 2">WILCCON 0185</strain>
    </source>
</reference>
<dbReference type="InterPro" id="IPR025374">
    <property type="entry name" value="DUF4364"/>
</dbReference>
<protein>
    <submittedName>
        <fullName evidence="1">DUF4364 family protein</fullName>
    </submittedName>
</protein>
<keyword evidence="2" id="KW-1185">Reference proteome</keyword>
<sequence>MFGDTADLAENKLLLLYLFNKIRLPISNNQITQIVLENNFINYFTLHQYISELLTSGFLEYTAEDKKHRLIITEKGSKVLTMFENRLPKKKAQVLDAYLDKHLDKIKKEITVSAEYTIENKDNYIVNLITKENNKVLMDLKISVSTNKQAQELCKKWKNSSSEMYEKILHFLMD</sequence>
<dbReference type="Proteomes" id="UP001623591">
    <property type="component" value="Unassembled WGS sequence"/>
</dbReference>
<dbReference type="InterPro" id="IPR036388">
    <property type="entry name" value="WH-like_DNA-bd_sf"/>
</dbReference>
<evidence type="ECO:0000313" key="2">
    <source>
        <dbReference type="Proteomes" id="UP001623591"/>
    </source>
</evidence>
<evidence type="ECO:0000313" key="1">
    <source>
        <dbReference type="EMBL" id="MFL0247902.1"/>
    </source>
</evidence>
<name>A0ABW8T665_9CLOT</name>